<dbReference type="Gene3D" id="3.50.80.20">
    <property type="entry name" value="D-Ala-D-Ala carboxypeptidase C, peptidase S13"/>
    <property type="match status" value="1"/>
</dbReference>
<proteinExistence type="inferred from homology"/>
<gene>
    <name evidence="3" type="primary">dacB</name>
    <name evidence="3" type="ORF">JO391_20030</name>
</gene>
<protein>
    <submittedName>
        <fullName evidence="3">D-alanyl-D-alanine carboxypeptidase/D-alanyl-D-alanine-endopeptidase</fullName>
        <ecNumber evidence="3">3.4.16.4</ecNumber>
    </submittedName>
</protein>
<dbReference type="AlphaFoldDB" id="A0A8G0ZZA4"/>
<dbReference type="PANTHER" id="PTHR30023">
    <property type="entry name" value="D-ALANYL-D-ALANINE CARBOXYPEPTIDASE"/>
    <property type="match status" value="1"/>
</dbReference>
<sequence length="482" mass="49939">MAGLLAGAALPAWAEAPVTSPRPVPRGGKPLPVLPGPDALVAEAKLGGVTGLVVLDAGTGQVIESLSANEVVPPASVLKAITTLFALDRLGPAHRFQTQILATGPVLQGQVQGDLVLAGGGDPTLDTDDLGDMAAALKAAGVTGATGRFLVWAGALPTIPQIAADQPVQVGYNPALSGMNLNFNRVNLEWKRAPDGWALSMDARGERFLPPVGMARASVVKREHPIFTYQQDGTEEIWTVASAALGKGGSRWLPVRQPALYAGEVFRTLAAAQGIDLPAPQVMSGPSPAGQVLVTHGSDDLPTVLRDMLKFSTNITAEAVGLTASGQPDLALSAREMQGWAAARLGMTSIFGDHSGLGTGSRVTALDMARGLAAGMQTPTGAALPGLLRDMKMRDAKGAADESSPIRVVAKTGTLNFVSGLAGVIAPPSGRVMVFAIFSADEARREALPIEDREAPAGLTGWLKRARTLQGKLIHRWGTLYA</sequence>
<dbReference type="InterPro" id="IPR012338">
    <property type="entry name" value="Beta-lactam/transpept-like"/>
</dbReference>
<dbReference type="EMBL" id="CP069370">
    <property type="protein sequence ID" value="QYZ72052.1"/>
    <property type="molecule type" value="Genomic_DNA"/>
</dbReference>
<comment type="similarity">
    <text evidence="1">Belongs to the peptidase S13 family.</text>
</comment>
<dbReference type="SUPFAM" id="SSF56601">
    <property type="entry name" value="beta-lactamase/transpeptidase-like"/>
    <property type="match status" value="1"/>
</dbReference>
<keyword evidence="2 3" id="KW-0378">Hydrolase</keyword>
<dbReference type="GO" id="GO:0009002">
    <property type="term" value="F:serine-type D-Ala-D-Ala carboxypeptidase activity"/>
    <property type="evidence" value="ECO:0007669"/>
    <property type="project" value="UniProtKB-EC"/>
</dbReference>
<dbReference type="PRINTS" id="PR00922">
    <property type="entry name" value="DADACBPTASE3"/>
</dbReference>
<dbReference type="Pfam" id="PF02113">
    <property type="entry name" value="Peptidase_S13"/>
    <property type="match status" value="1"/>
</dbReference>
<evidence type="ECO:0000313" key="4">
    <source>
        <dbReference type="Proteomes" id="UP000826300"/>
    </source>
</evidence>
<dbReference type="RefSeq" id="WP_220664647.1">
    <property type="nucleotide sequence ID" value="NZ_CP069370.1"/>
</dbReference>
<name>A0A8G0ZZA4_9RHOB</name>
<keyword evidence="3" id="KW-0645">Protease</keyword>
<evidence type="ECO:0000256" key="1">
    <source>
        <dbReference type="ARBA" id="ARBA00006096"/>
    </source>
</evidence>
<keyword evidence="4" id="KW-1185">Reference proteome</keyword>
<evidence type="ECO:0000256" key="2">
    <source>
        <dbReference type="ARBA" id="ARBA00022801"/>
    </source>
</evidence>
<accession>A0A8G0ZZA4</accession>
<dbReference type="Gene3D" id="3.40.710.10">
    <property type="entry name" value="DD-peptidase/beta-lactamase superfamily"/>
    <property type="match status" value="2"/>
</dbReference>
<organism evidence="3 4">
    <name type="scientific">Neotabrizicola shimadae</name>
    <dbReference type="NCBI Taxonomy" id="2807096"/>
    <lineage>
        <taxon>Bacteria</taxon>
        <taxon>Pseudomonadati</taxon>
        <taxon>Pseudomonadota</taxon>
        <taxon>Alphaproteobacteria</taxon>
        <taxon>Rhodobacterales</taxon>
        <taxon>Paracoccaceae</taxon>
        <taxon>Neotabrizicola</taxon>
    </lineage>
</organism>
<dbReference type="NCBIfam" id="TIGR00666">
    <property type="entry name" value="PBP4"/>
    <property type="match status" value="1"/>
</dbReference>
<dbReference type="PANTHER" id="PTHR30023:SF0">
    <property type="entry name" value="PENICILLIN-SENSITIVE CARBOXYPEPTIDASE A"/>
    <property type="match status" value="1"/>
</dbReference>
<evidence type="ECO:0000313" key="3">
    <source>
        <dbReference type="EMBL" id="QYZ72052.1"/>
    </source>
</evidence>
<dbReference type="KEGG" id="nsm:JO391_20030"/>
<dbReference type="EC" id="3.4.16.4" evidence="3"/>
<dbReference type="GO" id="GO:0006508">
    <property type="term" value="P:proteolysis"/>
    <property type="evidence" value="ECO:0007669"/>
    <property type="project" value="InterPro"/>
</dbReference>
<reference evidence="3" key="1">
    <citation type="submission" date="2021-02" db="EMBL/GenBank/DDBJ databases">
        <title>Rhodobacter shimadae sp. nov., an aerobic anoxygenic phototrophic bacterium isolated from a hot spring.</title>
        <authorList>
            <person name="Muramatsu S."/>
            <person name="Haruta S."/>
            <person name="Hirose S."/>
            <person name="Hanada S."/>
        </authorList>
    </citation>
    <scope>NUCLEOTIDE SEQUENCE</scope>
    <source>
        <strain evidence="3">N10</strain>
    </source>
</reference>
<keyword evidence="3" id="KW-0121">Carboxypeptidase</keyword>
<dbReference type="Proteomes" id="UP000826300">
    <property type="component" value="Chromosome"/>
</dbReference>
<dbReference type="GO" id="GO:0000270">
    <property type="term" value="P:peptidoglycan metabolic process"/>
    <property type="evidence" value="ECO:0007669"/>
    <property type="project" value="TreeGrafter"/>
</dbReference>
<dbReference type="InterPro" id="IPR000667">
    <property type="entry name" value="Peptidase_S13"/>
</dbReference>